<dbReference type="SUPFAM" id="SSF56112">
    <property type="entry name" value="Protein kinase-like (PK-like)"/>
    <property type="match status" value="1"/>
</dbReference>
<dbReference type="Pfam" id="PF07460">
    <property type="entry name" value="NUMOD3"/>
    <property type="match status" value="1"/>
</dbReference>
<dbReference type="PROSITE" id="PS00108">
    <property type="entry name" value="PROTEIN_KINASE_ST"/>
    <property type="match status" value="1"/>
</dbReference>
<dbReference type="GO" id="GO:0003677">
    <property type="term" value="F:DNA binding"/>
    <property type="evidence" value="ECO:0007669"/>
    <property type="project" value="InterPro"/>
</dbReference>
<feature type="coiled-coil region" evidence="1">
    <location>
        <begin position="217"/>
        <end position="244"/>
    </location>
</feature>
<name>A0AAQ3Q4Z5_9LILI</name>
<dbReference type="Proteomes" id="UP001327560">
    <property type="component" value="Chromosome 2"/>
</dbReference>
<dbReference type="InterPro" id="IPR000719">
    <property type="entry name" value="Prot_kinase_dom"/>
</dbReference>
<dbReference type="InterPro" id="IPR008271">
    <property type="entry name" value="Ser/Thr_kinase_AS"/>
</dbReference>
<keyword evidence="4" id="KW-1185">Reference proteome</keyword>
<dbReference type="InterPro" id="IPR011009">
    <property type="entry name" value="Kinase-like_dom_sf"/>
</dbReference>
<evidence type="ECO:0000259" key="2">
    <source>
        <dbReference type="PROSITE" id="PS50011"/>
    </source>
</evidence>
<dbReference type="EMBL" id="CP136891">
    <property type="protein sequence ID" value="WOK97943.1"/>
    <property type="molecule type" value="Genomic_DNA"/>
</dbReference>
<evidence type="ECO:0000313" key="3">
    <source>
        <dbReference type="EMBL" id="WOK97943.1"/>
    </source>
</evidence>
<evidence type="ECO:0000313" key="4">
    <source>
        <dbReference type="Proteomes" id="UP001327560"/>
    </source>
</evidence>
<dbReference type="PROSITE" id="PS50011">
    <property type="entry name" value="PROTEIN_KINASE_DOM"/>
    <property type="match status" value="1"/>
</dbReference>
<organism evidence="3 4">
    <name type="scientific">Canna indica</name>
    <name type="common">Indian-shot</name>
    <dbReference type="NCBI Taxonomy" id="4628"/>
    <lineage>
        <taxon>Eukaryota</taxon>
        <taxon>Viridiplantae</taxon>
        <taxon>Streptophyta</taxon>
        <taxon>Embryophyta</taxon>
        <taxon>Tracheophyta</taxon>
        <taxon>Spermatophyta</taxon>
        <taxon>Magnoliopsida</taxon>
        <taxon>Liliopsida</taxon>
        <taxon>Zingiberales</taxon>
        <taxon>Cannaceae</taxon>
        <taxon>Canna</taxon>
    </lineage>
</organism>
<dbReference type="PANTHER" id="PTHR34199:SF1">
    <property type="entry name" value="HISTONE-LYSINE N-METHYLTRANSFERASE, H3 LYSINE-79 SPECIFIC-LIKE PROTEIN"/>
    <property type="match status" value="1"/>
</dbReference>
<sequence>MALHSNPEDRNGGALQLLVDGKPSKTSLPLLAFGLSTELCENKENIKGEFQVPEIKVGISENTDVACRSTQDVSEKEIQRRLKIGSANRGRTPWNKGRKHSEETRELIKRRTIEALSDPKIRKKMSESPRYHSGLSKSRISFSLKKIWEQRRRHKRLQEKCYASWARAIAEAAKQGCHDQDELEWDSYEKIKADILSQQTKLIEGKTRAKQLARLRAERIARDRTEKVAKLAELRQQRKEKTEARKLEALSRKKSKDERKKIELSKGLKLKARLTKFHHRKRQMQSTCPNFQLTEARPDLENWDIELIKNERVRRKVSLADQIKAVKNKKAEFSRHRLLEIMRRSPSSNSLCKLRRTRVVAIARRCSPMKSSVYVAELVLALEYLHGPGIVYRDLKPKNVLIHDNDHLILIDFDLSTKLPLRSPSKPLKITPPVAACSITPSTKKE</sequence>
<dbReference type="GO" id="GO:0005524">
    <property type="term" value="F:ATP binding"/>
    <property type="evidence" value="ECO:0007669"/>
    <property type="project" value="InterPro"/>
</dbReference>
<accession>A0AAQ3Q4Z5</accession>
<dbReference type="Gene3D" id="1.10.510.10">
    <property type="entry name" value="Transferase(Phosphotransferase) domain 1"/>
    <property type="match status" value="1"/>
</dbReference>
<dbReference type="InterPro" id="IPR003611">
    <property type="entry name" value="NUMOD3"/>
</dbReference>
<dbReference type="AlphaFoldDB" id="A0AAQ3Q4Z5"/>
<reference evidence="3 4" key="1">
    <citation type="submission" date="2023-10" db="EMBL/GenBank/DDBJ databases">
        <title>Chromosome-scale genome assembly provides insights into flower coloration mechanisms of Canna indica.</title>
        <authorList>
            <person name="Li C."/>
        </authorList>
    </citation>
    <scope>NUCLEOTIDE SEQUENCE [LARGE SCALE GENOMIC DNA]</scope>
    <source>
        <tissue evidence="3">Flower</tissue>
    </source>
</reference>
<feature type="domain" description="Protein kinase" evidence="2">
    <location>
        <begin position="214"/>
        <end position="446"/>
    </location>
</feature>
<evidence type="ECO:0000256" key="1">
    <source>
        <dbReference type="SAM" id="Coils"/>
    </source>
</evidence>
<dbReference type="PANTHER" id="PTHR34199">
    <property type="entry name" value="NUMOD3 MOTIF FAMILY PROTEIN, EXPRESSED"/>
    <property type="match status" value="1"/>
</dbReference>
<dbReference type="Pfam" id="PF00069">
    <property type="entry name" value="Pkinase"/>
    <property type="match status" value="1"/>
</dbReference>
<proteinExistence type="predicted"/>
<protein>
    <submittedName>
        <fullName evidence="3">Stress response protein NST1</fullName>
    </submittedName>
</protein>
<keyword evidence="1" id="KW-0175">Coiled coil</keyword>
<dbReference type="GO" id="GO:0004672">
    <property type="term" value="F:protein kinase activity"/>
    <property type="evidence" value="ECO:0007669"/>
    <property type="project" value="InterPro"/>
</dbReference>
<gene>
    <name evidence="3" type="ORF">Cni_G06651</name>
</gene>